<accession>A0A8J5VHY7</accession>
<dbReference type="Pfam" id="PF04783">
    <property type="entry name" value="DUF630"/>
    <property type="match status" value="1"/>
</dbReference>
<dbReference type="InterPro" id="IPR006868">
    <property type="entry name" value="DUF630"/>
</dbReference>
<evidence type="ECO:0000313" key="5">
    <source>
        <dbReference type="Proteomes" id="UP000729402"/>
    </source>
</evidence>
<name>A0A8J5VHY7_ZIZPA</name>
<dbReference type="Proteomes" id="UP000729402">
    <property type="component" value="Unassembled WGS sequence"/>
</dbReference>
<protein>
    <recommendedName>
        <fullName evidence="6">DUF632 domain-containing protein</fullName>
    </recommendedName>
</protein>
<dbReference type="PANTHER" id="PTHR21450:SF11">
    <property type="entry name" value="OS02G0654600 PROTEIN"/>
    <property type="match status" value="1"/>
</dbReference>
<dbReference type="OrthoDB" id="653690at2759"/>
<evidence type="ECO:0008006" key="6">
    <source>
        <dbReference type="Google" id="ProtNLM"/>
    </source>
</evidence>
<dbReference type="EMBL" id="JAAALK010000283">
    <property type="protein sequence ID" value="KAG8071672.1"/>
    <property type="molecule type" value="Genomic_DNA"/>
</dbReference>
<dbReference type="AlphaFoldDB" id="A0A8J5VHY7"/>
<sequence>MGAAASRQQRQEDAARAAARREHTKRCREQRRLMREAVRLRRHLAASHAGYLLSLTHGASALTRFAVGEPLPVSDHAPPAVLVHRPVVAPSTPPPLLCSIKQRQQQHRNADDFLDGAGAPSVTTRADGGDEERTMVVRHRSLAEVATGFEEYFLKASIAGDTVSSLLEASNDEFKRGSNSILGALCCLSAPSVAHERVDNINGGQRHSSTLQQLLAWEKKLYREVKARERLQVRHDKKLAELRDQEYSRKINVDVVKLKAAWEKARVQLATASEVVDAASAAIAELRDRQLARQLLGLCHATLDMWRVMRQHHEAQSLIAQQLRGLSSRTSMEPTTEIHHEATRALEAAMSSWCGALSHMAKHQRDYVHALDGWLRLTLNAPVDGTEATSPVAAELAAFVERWGQALDRVHCADVLKSIKSLAGAIRALYTLQRDELRVARRVSQYSRELDRKSRMLRQVEKSYYDSHAPAGFSVWHGGWVMRPWGDDGMQAHDARNEVAQRKEEIASCRRAVEDEMRKHAKAIDATRSAAVTGVQGKLPAVFQSMAVFSASLSHALEAVCRHGTHVQ</sequence>
<dbReference type="Pfam" id="PF04782">
    <property type="entry name" value="DUF632"/>
    <property type="match status" value="1"/>
</dbReference>
<dbReference type="PANTHER" id="PTHR21450">
    <property type="entry name" value="PROTEIN ALTERED PHOSPHATE STARVATION RESPONSE 1"/>
    <property type="match status" value="1"/>
</dbReference>
<reference evidence="4" key="1">
    <citation type="journal article" date="2021" name="bioRxiv">
        <title>Whole Genome Assembly and Annotation of Northern Wild Rice, Zizania palustris L., Supports a Whole Genome Duplication in the Zizania Genus.</title>
        <authorList>
            <person name="Haas M."/>
            <person name="Kono T."/>
            <person name="Macchietto M."/>
            <person name="Millas R."/>
            <person name="McGilp L."/>
            <person name="Shao M."/>
            <person name="Duquette J."/>
            <person name="Hirsch C.N."/>
            <person name="Kimball J."/>
        </authorList>
    </citation>
    <scope>NUCLEOTIDE SEQUENCE</scope>
    <source>
        <tissue evidence="4">Fresh leaf tissue</tissue>
    </source>
</reference>
<feature type="region of interest" description="Disordered" evidence="1">
    <location>
        <begin position="112"/>
        <end position="132"/>
    </location>
</feature>
<dbReference type="InterPro" id="IPR006867">
    <property type="entry name" value="DUF632"/>
</dbReference>
<proteinExistence type="predicted"/>
<gene>
    <name evidence="4" type="ORF">GUJ93_ZPchr0006g42319</name>
</gene>
<evidence type="ECO:0000259" key="3">
    <source>
        <dbReference type="Pfam" id="PF04783"/>
    </source>
</evidence>
<evidence type="ECO:0000313" key="4">
    <source>
        <dbReference type="EMBL" id="KAG8071672.1"/>
    </source>
</evidence>
<feature type="compositionally biased region" description="Basic and acidic residues" evidence="1">
    <location>
        <begin position="9"/>
        <end position="21"/>
    </location>
</feature>
<feature type="domain" description="DUF632" evidence="2">
    <location>
        <begin position="142"/>
        <end position="427"/>
    </location>
</feature>
<keyword evidence="5" id="KW-1185">Reference proteome</keyword>
<feature type="region of interest" description="Disordered" evidence="1">
    <location>
        <begin position="1"/>
        <end position="28"/>
    </location>
</feature>
<comment type="caution">
    <text evidence="4">The sequence shown here is derived from an EMBL/GenBank/DDBJ whole genome shotgun (WGS) entry which is preliminary data.</text>
</comment>
<reference evidence="4" key="2">
    <citation type="submission" date="2021-02" db="EMBL/GenBank/DDBJ databases">
        <authorList>
            <person name="Kimball J.A."/>
            <person name="Haas M.W."/>
            <person name="Macchietto M."/>
            <person name="Kono T."/>
            <person name="Duquette J."/>
            <person name="Shao M."/>
        </authorList>
    </citation>
    <scope>NUCLEOTIDE SEQUENCE</scope>
    <source>
        <tissue evidence="4">Fresh leaf tissue</tissue>
    </source>
</reference>
<evidence type="ECO:0000256" key="1">
    <source>
        <dbReference type="SAM" id="MobiDB-lite"/>
    </source>
</evidence>
<feature type="domain" description="DUF630" evidence="3">
    <location>
        <begin position="1"/>
        <end position="69"/>
    </location>
</feature>
<evidence type="ECO:0000259" key="2">
    <source>
        <dbReference type="Pfam" id="PF04782"/>
    </source>
</evidence>
<organism evidence="4 5">
    <name type="scientific">Zizania palustris</name>
    <name type="common">Northern wild rice</name>
    <dbReference type="NCBI Taxonomy" id="103762"/>
    <lineage>
        <taxon>Eukaryota</taxon>
        <taxon>Viridiplantae</taxon>
        <taxon>Streptophyta</taxon>
        <taxon>Embryophyta</taxon>
        <taxon>Tracheophyta</taxon>
        <taxon>Spermatophyta</taxon>
        <taxon>Magnoliopsida</taxon>
        <taxon>Liliopsida</taxon>
        <taxon>Poales</taxon>
        <taxon>Poaceae</taxon>
        <taxon>BOP clade</taxon>
        <taxon>Oryzoideae</taxon>
        <taxon>Oryzeae</taxon>
        <taxon>Zizaniinae</taxon>
        <taxon>Zizania</taxon>
    </lineage>
</organism>